<dbReference type="EMBL" id="AGNK02001711">
    <property type="status" value="NOT_ANNOTATED_CDS"/>
    <property type="molecule type" value="Genomic_DNA"/>
</dbReference>
<dbReference type="EnsemblPlants" id="KQL15434">
    <property type="protein sequence ID" value="KQL15434"/>
    <property type="gene ID" value="SETIT_025735mg"/>
</dbReference>
<protein>
    <submittedName>
        <fullName evidence="1">Uncharacterized protein</fullName>
    </submittedName>
</protein>
<proteinExistence type="predicted"/>
<dbReference type="AlphaFoldDB" id="K3ZGN3"/>
<reference evidence="1" key="2">
    <citation type="submission" date="2018-08" db="UniProtKB">
        <authorList>
            <consortium name="EnsemblPlants"/>
        </authorList>
    </citation>
    <scope>IDENTIFICATION</scope>
    <source>
        <strain evidence="1">Yugu1</strain>
    </source>
</reference>
<reference evidence="2" key="1">
    <citation type="journal article" date="2012" name="Nat. Biotechnol.">
        <title>Reference genome sequence of the model plant Setaria.</title>
        <authorList>
            <person name="Bennetzen J.L."/>
            <person name="Schmutz J."/>
            <person name="Wang H."/>
            <person name="Percifield R."/>
            <person name="Hawkins J."/>
            <person name="Pontaroli A.C."/>
            <person name="Estep M."/>
            <person name="Feng L."/>
            <person name="Vaughn J.N."/>
            <person name="Grimwood J."/>
            <person name="Jenkins J."/>
            <person name="Barry K."/>
            <person name="Lindquist E."/>
            <person name="Hellsten U."/>
            <person name="Deshpande S."/>
            <person name="Wang X."/>
            <person name="Wu X."/>
            <person name="Mitros T."/>
            <person name="Triplett J."/>
            <person name="Yang X."/>
            <person name="Ye C.Y."/>
            <person name="Mauro-Herrera M."/>
            <person name="Wang L."/>
            <person name="Li P."/>
            <person name="Sharma M."/>
            <person name="Sharma R."/>
            <person name="Ronald P.C."/>
            <person name="Panaud O."/>
            <person name="Kellogg E.A."/>
            <person name="Brutnell T.P."/>
            <person name="Doust A.N."/>
            <person name="Tuskan G.A."/>
            <person name="Rokhsar D."/>
            <person name="Devos K.M."/>
        </authorList>
    </citation>
    <scope>NUCLEOTIDE SEQUENCE [LARGE SCALE GENOMIC DNA]</scope>
    <source>
        <strain evidence="2">cv. Yugu1</strain>
    </source>
</reference>
<dbReference type="Proteomes" id="UP000004995">
    <property type="component" value="Unassembled WGS sequence"/>
</dbReference>
<sequence length="32" mass="3899">MHEKLLFLVVEIWFLCSFFQQKHMCASLQQNV</sequence>
<evidence type="ECO:0000313" key="2">
    <source>
        <dbReference type="Proteomes" id="UP000004995"/>
    </source>
</evidence>
<dbReference type="InParanoid" id="K3ZGN3"/>
<evidence type="ECO:0000313" key="1">
    <source>
        <dbReference type="EnsemblPlants" id="KQL15434"/>
    </source>
</evidence>
<dbReference type="Gramene" id="KQL15434">
    <property type="protein sequence ID" value="KQL15434"/>
    <property type="gene ID" value="SETIT_025735mg"/>
</dbReference>
<keyword evidence="2" id="KW-1185">Reference proteome</keyword>
<organism evidence="1 2">
    <name type="scientific">Setaria italica</name>
    <name type="common">Foxtail millet</name>
    <name type="synonym">Panicum italicum</name>
    <dbReference type="NCBI Taxonomy" id="4555"/>
    <lineage>
        <taxon>Eukaryota</taxon>
        <taxon>Viridiplantae</taxon>
        <taxon>Streptophyta</taxon>
        <taxon>Embryophyta</taxon>
        <taxon>Tracheophyta</taxon>
        <taxon>Spermatophyta</taxon>
        <taxon>Magnoliopsida</taxon>
        <taxon>Liliopsida</taxon>
        <taxon>Poales</taxon>
        <taxon>Poaceae</taxon>
        <taxon>PACMAD clade</taxon>
        <taxon>Panicoideae</taxon>
        <taxon>Panicodae</taxon>
        <taxon>Paniceae</taxon>
        <taxon>Cenchrinae</taxon>
        <taxon>Setaria</taxon>
    </lineage>
</organism>
<name>K3ZGN3_SETIT</name>
<accession>K3ZGN3</accession>
<dbReference type="HOGENOM" id="CLU_3393069_0_0_1"/>